<feature type="region of interest" description="Disordered" evidence="1">
    <location>
        <begin position="1"/>
        <end position="28"/>
    </location>
</feature>
<organism evidence="2 3">
    <name type="scientific">Morus notabilis</name>
    <dbReference type="NCBI Taxonomy" id="981085"/>
    <lineage>
        <taxon>Eukaryota</taxon>
        <taxon>Viridiplantae</taxon>
        <taxon>Streptophyta</taxon>
        <taxon>Embryophyta</taxon>
        <taxon>Tracheophyta</taxon>
        <taxon>Spermatophyta</taxon>
        <taxon>Magnoliopsida</taxon>
        <taxon>eudicotyledons</taxon>
        <taxon>Gunneridae</taxon>
        <taxon>Pentapetalae</taxon>
        <taxon>rosids</taxon>
        <taxon>fabids</taxon>
        <taxon>Rosales</taxon>
        <taxon>Moraceae</taxon>
        <taxon>Moreae</taxon>
        <taxon>Morus</taxon>
    </lineage>
</organism>
<dbReference type="Proteomes" id="UP000030645">
    <property type="component" value="Unassembled WGS sequence"/>
</dbReference>
<sequence>MRRRMERNLAASGNGKSTPKTTSDSESCNIQNAEMKKSRPQSFGMDNKFLVSGGSNGLTDNIVFSCFSA</sequence>
<keyword evidence="3" id="KW-1185">Reference proteome</keyword>
<feature type="compositionally biased region" description="Polar residues" evidence="1">
    <location>
        <begin position="14"/>
        <end position="28"/>
    </location>
</feature>
<reference evidence="3" key="1">
    <citation type="submission" date="2013-01" db="EMBL/GenBank/DDBJ databases">
        <title>Draft Genome Sequence of a Mulberry Tree, Morus notabilis C.K. Schneid.</title>
        <authorList>
            <person name="He N."/>
            <person name="Zhao S."/>
        </authorList>
    </citation>
    <scope>NUCLEOTIDE SEQUENCE</scope>
</reference>
<accession>W9QH82</accession>
<evidence type="ECO:0000313" key="2">
    <source>
        <dbReference type="EMBL" id="EXB37385.1"/>
    </source>
</evidence>
<gene>
    <name evidence="2" type="ORF">L484_024313</name>
</gene>
<evidence type="ECO:0000313" key="3">
    <source>
        <dbReference type="Proteomes" id="UP000030645"/>
    </source>
</evidence>
<evidence type="ECO:0000256" key="1">
    <source>
        <dbReference type="SAM" id="MobiDB-lite"/>
    </source>
</evidence>
<dbReference type="AlphaFoldDB" id="W9QH82"/>
<dbReference type="EMBL" id="KE343612">
    <property type="protein sequence ID" value="EXB37385.1"/>
    <property type="molecule type" value="Genomic_DNA"/>
</dbReference>
<name>W9QH82_9ROSA</name>
<protein>
    <submittedName>
        <fullName evidence="2">Uncharacterized protein</fullName>
    </submittedName>
</protein>
<proteinExistence type="predicted"/>